<dbReference type="PANTHER" id="PTHR39942:SF1">
    <property type="entry name" value="BCDNA.LD26519-RELATED"/>
    <property type="match status" value="1"/>
</dbReference>
<organism evidence="3 4">
    <name type="scientific">Sipha flava</name>
    <name type="common">yellow sugarcane aphid</name>
    <dbReference type="NCBI Taxonomy" id="143950"/>
    <lineage>
        <taxon>Eukaryota</taxon>
        <taxon>Metazoa</taxon>
        <taxon>Ecdysozoa</taxon>
        <taxon>Arthropoda</taxon>
        <taxon>Hexapoda</taxon>
        <taxon>Insecta</taxon>
        <taxon>Pterygota</taxon>
        <taxon>Neoptera</taxon>
        <taxon>Paraneoptera</taxon>
        <taxon>Hemiptera</taxon>
        <taxon>Sternorrhyncha</taxon>
        <taxon>Aphidomorpha</taxon>
        <taxon>Aphidoidea</taxon>
        <taxon>Aphididae</taxon>
        <taxon>Sipha</taxon>
    </lineage>
</organism>
<feature type="binding site" evidence="1">
    <location>
        <position position="14"/>
    </location>
    <ligand>
        <name>Zn(2+)</name>
        <dbReference type="ChEBI" id="CHEBI:29105"/>
    </ligand>
</feature>
<feature type="domain" description="ZAD" evidence="2">
    <location>
        <begin position="12"/>
        <end position="87"/>
    </location>
</feature>
<gene>
    <name evidence="4" type="primary">LOC112692335</name>
</gene>
<dbReference type="InterPro" id="IPR012934">
    <property type="entry name" value="Znf_AD"/>
</dbReference>
<accession>A0A8B8GJJ6</accession>
<reference evidence="4" key="1">
    <citation type="submission" date="2025-08" db="UniProtKB">
        <authorList>
            <consortium name="RefSeq"/>
        </authorList>
    </citation>
    <scope>IDENTIFICATION</scope>
    <source>
        <tissue evidence="4">Whole body</tissue>
    </source>
</reference>
<dbReference type="Proteomes" id="UP000694846">
    <property type="component" value="Unplaced"/>
</dbReference>
<keyword evidence="1" id="KW-0863">Zinc-finger</keyword>
<dbReference type="AlphaFoldDB" id="A0A8B8GJJ6"/>
<keyword evidence="1" id="KW-0862">Zinc</keyword>
<dbReference type="GO" id="GO:0005634">
    <property type="term" value="C:nucleus"/>
    <property type="evidence" value="ECO:0007669"/>
    <property type="project" value="InterPro"/>
</dbReference>
<dbReference type="GeneID" id="112692335"/>
<dbReference type="PANTHER" id="PTHR39942">
    <property type="entry name" value="BCDNA.LD26519-RELATED"/>
    <property type="match status" value="1"/>
</dbReference>
<feature type="binding site" evidence="1">
    <location>
        <position position="63"/>
    </location>
    <ligand>
        <name>Zn(2+)</name>
        <dbReference type="ChEBI" id="CHEBI:29105"/>
    </ligand>
</feature>
<name>A0A8B8GJJ6_9HEMI</name>
<dbReference type="OrthoDB" id="6600346at2759"/>
<dbReference type="Pfam" id="PF07776">
    <property type="entry name" value="zf-AD"/>
    <property type="match status" value="1"/>
</dbReference>
<keyword evidence="3" id="KW-1185">Reference proteome</keyword>
<dbReference type="RefSeq" id="XP_025422761.1">
    <property type="nucleotide sequence ID" value="XM_025566976.1"/>
</dbReference>
<evidence type="ECO:0000259" key="2">
    <source>
        <dbReference type="PROSITE" id="PS51915"/>
    </source>
</evidence>
<evidence type="ECO:0000256" key="1">
    <source>
        <dbReference type="PROSITE-ProRule" id="PRU01263"/>
    </source>
</evidence>
<evidence type="ECO:0000313" key="3">
    <source>
        <dbReference type="Proteomes" id="UP000694846"/>
    </source>
</evidence>
<feature type="binding site" evidence="1">
    <location>
        <position position="60"/>
    </location>
    <ligand>
        <name>Zn(2+)</name>
        <dbReference type="ChEBI" id="CHEBI:29105"/>
    </ligand>
</feature>
<dbReference type="SUPFAM" id="SSF57716">
    <property type="entry name" value="Glucocorticoid receptor-like (DNA-binding domain)"/>
    <property type="match status" value="1"/>
</dbReference>
<sequence>MGSVNNAVRCGFICRLCSKIDKRVVHIYGELGRKYNLVQKIRDYLPIKIKSSDGLPLTLCISCVQRLNRRHTLQMAIKHSSARVASHTKVQSTTARRELNQHQQIQLSSAAIQSL</sequence>
<dbReference type="PROSITE" id="PS51915">
    <property type="entry name" value="ZAD"/>
    <property type="match status" value="1"/>
</dbReference>
<keyword evidence="1" id="KW-0479">Metal-binding</keyword>
<dbReference type="Gene3D" id="3.40.1800.20">
    <property type="match status" value="1"/>
</dbReference>
<feature type="binding site" evidence="1">
    <location>
        <position position="17"/>
    </location>
    <ligand>
        <name>Zn(2+)</name>
        <dbReference type="ChEBI" id="CHEBI:29105"/>
    </ligand>
</feature>
<proteinExistence type="predicted"/>
<dbReference type="GO" id="GO:0008270">
    <property type="term" value="F:zinc ion binding"/>
    <property type="evidence" value="ECO:0007669"/>
    <property type="project" value="UniProtKB-UniRule"/>
</dbReference>
<evidence type="ECO:0000313" key="4">
    <source>
        <dbReference type="RefSeq" id="XP_025422761.1"/>
    </source>
</evidence>
<protein>
    <submittedName>
        <fullName evidence="4">Uncharacterized protein LOC112692335</fullName>
    </submittedName>
</protein>